<dbReference type="Gene3D" id="2.40.50.140">
    <property type="entry name" value="Nucleic acid-binding proteins"/>
    <property type="match status" value="1"/>
</dbReference>
<dbReference type="Gene3D" id="3.30.1490.70">
    <property type="match status" value="1"/>
</dbReference>
<dbReference type="SUPFAM" id="SSF117018">
    <property type="entry name" value="ATP-dependent DNA ligase DNA-binding domain"/>
    <property type="match status" value="1"/>
</dbReference>
<evidence type="ECO:0000256" key="8">
    <source>
        <dbReference type="SAM" id="MobiDB-lite"/>
    </source>
</evidence>
<organism evidence="10 11">
    <name type="scientific">Serendipita vermifera MAFF 305830</name>
    <dbReference type="NCBI Taxonomy" id="933852"/>
    <lineage>
        <taxon>Eukaryota</taxon>
        <taxon>Fungi</taxon>
        <taxon>Dikarya</taxon>
        <taxon>Basidiomycota</taxon>
        <taxon>Agaricomycotina</taxon>
        <taxon>Agaricomycetes</taxon>
        <taxon>Sebacinales</taxon>
        <taxon>Serendipitaceae</taxon>
        <taxon>Serendipita</taxon>
    </lineage>
</organism>
<evidence type="ECO:0000256" key="3">
    <source>
        <dbReference type="ARBA" id="ARBA00022598"/>
    </source>
</evidence>
<feature type="region of interest" description="Disordered" evidence="8">
    <location>
        <begin position="301"/>
        <end position="320"/>
    </location>
</feature>
<sequence length="845" mass="93051">MSNTSESLPCRPARGLSASSSGPLPFDTSAIIPFPDFTVDPLAFESGLDASRSPWWSQRTSAPYAILVHALQALTSTRSRIAILSILTNLLRVLVAHDPDSVRPALYLLSNSLSPAWEGIELGVGGSIISKALQTTTSITPTAMRALYKKHGDPGDVAYYAVVGNSSAPRTSVLRPHPPLLIQSLYDDLRKIASAKGEGSQKLRQTLVEKLMLSAVGSSWKSGQSSSYVDLNPHLLGEEPRYLIRTLVHNLRVGAVRTTILSALARAITLTPPREVTISSLEGPQKISSADLNIVKGVLQAQGPSTSPRKGQSSIKRGQSEEFTNAYERVQAALKQADTILRRAFAQHPSYDDVVVAVLDQGIEGLLSPSSRAGLALGTPLLPTLGSPMRSLEQIYELLGPQASWCAEKKYDGQRAQVHAWRENGTITARIFSRHLENMTDKYPDLVHLIVNTMEADNTLDSFIVDAEAVAIDPSTGELRSFQELAGRARKDVQIADIKVAVCLFLFDMMLLNGTVLIEKPFRERRRLLQTHLPPTKSLATGNTDENIPHKYVRATLDHVESIDAQEGRDAVQEFWERAIESKCEGLMIKLLDDTVLTVDDQDEQGLDDTMEMEIDLPSPQKPSGKKSRRKALPATYEPDKRTSAWLKLKKDYVEGIGDSIDMVPVGAWHGNGRKAAWWSPILLALYDSERGIFVAMCKCMSAGFTDAFYKELNERYPIDSDTCSKSPQWNVETGGYQPSVYFKPSEVWEIRGADLTVSPTSVAALGLLPDSRDKGVSLRFPRFIRIREDKNIELASSPTFVYQLWVKQESKGGTRGGVDEGDLVDYIEEEEAIEDEYESEGDPG</sequence>
<feature type="region of interest" description="Disordered" evidence="8">
    <location>
        <begin position="1"/>
        <end position="21"/>
    </location>
</feature>
<dbReference type="AlphaFoldDB" id="A0A0C2XU10"/>
<dbReference type="InterPro" id="IPR050191">
    <property type="entry name" value="ATP-dep_DNA_ligase"/>
</dbReference>
<dbReference type="Proteomes" id="UP000054097">
    <property type="component" value="Unassembled WGS sequence"/>
</dbReference>
<dbReference type="GO" id="GO:0006281">
    <property type="term" value="P:DNA repair"/>
    <property type="evidence" value="ECO:0007669"/>
    <property type="project" value="InterPro"/>
</dbReference>
<dbReference type="GO" id="GO:0003910">
    <property type="term" value="F:DNA ligase (ATP) activity"/>
    <property type="evidence" value="ECO:0007669"/>
    <property type="project" value="InterPro"/>
</dbReference>
<dbReference type="Pfam" id="PF04675">
    <property type="entry name" value="DNA_ligase_A_N"/>
    <property type="match status" value="1"/>
</dbReference>
<accession>A0A0C2XU10</accession>
<feature type="region of interest" description="Disordered" evidence="8">
    <location>
        <begin position="615"/>
        <end position="635"/>
    </location>
</feature>
<evidence type="ECO:0000256" key="5">
    <source>
        <dbReference type="ARBA" id="ARBA00022741"/>
    </source>
</evidence>
<keyword evidence="5" id="KW-0547">Nucleotide-binding</keyword>
<feature type="compositionally biased region" description="Polar residues" evidence="8">
    <location>
        <begin position="302"/>
        <end position="320"/>
    </location>
</feature>
<dbReference type="PANTHER" id="PTHR45674:SF9">
    <property type="entry name" value="DNA LIGASE 3"/>
    <property type="match status" value="1"/>
</dbReference>
<dbReference type="Pfam" id="PF04679">
    <property type="entry name" value="DNA_ligase_A_C"/>
    <property type="match status" value="1"/>
</dbReference>
<evidence type="ECO:0000259" key="9">
    <source>
        <dbReference type="PROSITE" id="PS50160"/>
    </source>
</evidence>
<dbReference type="Gene3D" id="3.30.470.30">
    <property type="entry name" value="DNA ligase/mRNA capping enzyme"/>
    <property type="match status" value="1"/>
</dbReference>
<dbReference type="STRING" id="933852.A0A0C2XU10"/>
<evidence type="ECO:0000313" key="11">
    <source>
        <dbReference type="Proteomes" id="UP000054097"/>
    </source>
</evidence>
<dbReference type="PANTHER" id="PTHR45674">
    <property type="entry name" value="DNA LIGASE 1/3 FAMILY MEMBER"/>
    <property type="match status" value="1"/>
</dbReference>
<dbReference type="SUPFAM" id="SSF50249">
    <property type="entry name" value="Nucleic acid-binding proteins"/>
    <property type="match status" value="1"/>
</dbReference>
<dbReference type="Gene3D" id="1.10.3260.10">
    <property type="entry name" value="DNA ligase, ATP-dependent, N-terminal domain"/>
    <property type="match status" value="1"/>
</dbReference>
<dbReference type="HOGENOM" id="CLU_005138_1_2_1"/>
<dbReference type="OrthoDB" id="206088at2759"/>
<dbReference type="GO" id="GO:0006273">
    <property type="term" value="P:lagging strand elongation"/>
    <property type="evidence" value="ECO:0007669"/>
    <property type="project" value="TreeGrafter"/>
</dbReference>
<dbReference type="CDD" id="cd07900">
    <property type="entry name" value="Adenylation_DNA_ligase_I_Euk"/>
    <property type="match status" value="1"/>
</dbReference>
<keyword evidence="3" id="KW-0436">Ligase</keyword>
<dbReference type="CDD" id="cd07969">
    <property type="entry name" value="OBF_DNA_ligase_I"/>
    <property type="match status" value="1"/>
</dbReference>
<dbReference type="InterPro" id="IPR036599">
    <property type="entry name" value="DNA_ligase_N_sf"/>
</dbReference>
<name>A0A0C2XU10_SERVB</name>
<dbReference type="GO" id="GO:0005634">
    <property type="term" value="C:nucleus"/>
    <property type="evidence" value="ECO:0007669"/>
    <property type="project" value="UniProtKB-SubCell"/>
</dbReference>
<reference evidence="11" key="2">
    <citation type="submission" date="2015-01" db="EMBL/GenBank/DDBJ databases">
        <title>Evolutionary Origins and Diversification of the Mycorrhizal Mutualists.</title>
        <authorList>
            <consortium name="DOE Joint Genome Institute"/>
            <consortium name="Mycorrhizal Genomics Consortium"/>
            <person name="Kohler A."/>
            <person name="Kuo A."/>
            <person name="Nagy L.G."/>
            <person name="Floudas D."/>
            <person name="Copeland A."/>
            <person name="Barry K.W."/>
            <person name="Cichocki N."/>
            <person name="Veneault-Fourrey C."/>
            <person name="LaButti K."/>
            <person name="Lindquist E.A."/>
            <person name="Lipzen A."/>
            <person name="Lundell T."/>
            <person name="Morin E."/>
            <person name="Murat C."/>
            <person name="Riley R."/>
            <person name="Ohm R."/>
            <person name="Sun H."/>
            <person name="Tunlid A."/>
            <person name="Henrissat B."/>
            <person name="Grigoriev I.V."/>
            <person name="Hibbett D.S."/>
            <person name="Martin F."/>
        </authorList>
    </citation>
    <scope>NUCLEOTIDE SEQUENCE [LARGE SCALE GENOMIC DNA]</scope>
    <source>
        <strain evidence="11">MAFF 305830</strain>
    </source>
</reference>
<evidence type="ECO:0000256" key="6">
    <source>
        <dbReference type="ARBA" id="ARBA00022840"/>
    </source>
</evidence>
<dbReference type="InterPro" id="IPR012310">
    <property type="entry name" value="DNA_ligase_ATP-dep_cent"/>
</dbReference>
<feature type="domain" description="ATP-dependent DNA ligase family profile" evidence="9">
    <location>
        <begin position="495"/>
        <end position="688"/>
    </location>
</feature>
<dbReference type="SUPFAM" id="SSF56091">
    <property type="entry name" value="DNA ligase/mRNA capping enzyme, catalytic domain"/>
    <property type="match status" value="1"/>
</dbReference>
<dbReference type="GO" id="GO:0006310">
    <property type="term" value="P:DNA recombination"/>
    <property type="evidence" value="ECO:0007669"/>
    <property type="project" value="InterPro"/>
</dbReference>
<dbReference type="EMBL" id="KN824280">
    <property type="protein sequence ID" value="KIM32382.1"/>
    <property type="molecule type" value="Genomic_DNA"/>
</dbReference>
<keyword evidence="6" id="KW-0067">ATP-binding</keyword>
<evidence type="ECO:0000256" key="1">
    <source>
        <dbReference type="ARBA" id="ARBA00004123"/>
    </source>
</evidence>
<dbReference type="Pfam" id="PF01068">
    <property type="entry name" value="DNA_ligase_A_M"/>
    <property type="match status" value="1"/>
</dbReference>
<dbReference type="FunFam" id="3.30.470.30:FF:000002">
    <property type="entry name" value="DNA ligase"/>
    <property type="match status" value="1"/>
</dbReference>
<dbReference type="GO" id="GO:0003677">
    <property type="term" value="F:DNA binding"/>
    <property type="evidence" value="ECO:0007669"/>
    <property type="project" value="InterPro"/>
</dbReference>
<comment type="subcellular location">
    <subcellularLocation>
        <location evidence="1">Nucleus</location>
    </subcellularLocation>
</comment>
<evidence type="ECO:0000256" key="7">
    <source>
        <dbReference type="ARBA" id="ARBA00023242"/>
    </source>
</evidence>
<evidence type="ECO:0000256" key="2">
    <source>
        <dbReference type="ARBA" id="ARBA00007572"/>
    </source>
</evidence>
<dbReference type="InterPro" id="IPR012340">
    <property type="entry name" value="NA-bd_OB-fold"/>
</dbReference>
<keyword evidence="4" id="KW-0235">DNA replication</keyword>
<dbReference type="InterPro" id="IPR012309">
    <property type="entry name" value="DNA_ligase_ATP-dep_C"/>
</dbReference>
<gene>
    <name evidence="10" type="ORF">M408DRAFT_62990</name>
</gene>
<dbReference type="GO" id="GO:0005524">
    <property type="term" value="F:ATP binding"/>
    <property type="evidence" value="ECO:0007669"/>
    <property type="project" value="UniProtKB-KW"/>
</dbReference>
<dbReference type="PROSITE" id="PS50160">
    <property type="entry name" value="DNA_LIGASE_A3"/>
    <property type="match status" value="1"/>
</dbReference>
<comment type="similarity">
    <text evidence="2">Belongs to the ATP-dependent DNA ligase family.</text>
</comment>
<protein>
    <recommendedName>
        <fullName evidence="9">ATP-dependent DNA ligase family profile domain-containing protein</fullName>
    </recommendedName>
</protein>
<keyword evidence="11" id="KW-1185">Reference proteome</keyword>
<evidence type="ECO:0000313" key="10">
    <source>
        <dbReference type="EMBL" id="KIM32382.1"/>
    </source>
</evidence>
<proteinExistence type="inferred from homology"/>
<keyword evidence="7" id="KW-0539">Nucleus</keyword>
<evidence type="ECO:0000256" key="4">
    <source>
        <dbReference type="ARBA" id="ARBA00022705"/>
    </source>
</evidence>
<reference evidence="10 11" key="1">
    <citation type="submission" date="2014-04" db="EMBL/GenBank/DDBJ databases">
        <authorList>
            <consortium name="DOE Joint Genome Institute"/>
            <person name="Kuo A."/>
            <person name="Zuccaro A."/>
            <person name="Kohler A."/>
            <person name="Nagy L.G."/>
            <person name="Floudas D."/>
            <person name="Copeland A."/>
            <person name="Barry K.W."/>
            <person name="Cichocki N."/>
            <person name="Veneault-Fourrey C."/>
            <person name="LaButti K."/>
            <person name="Lindquist E.A."/>
            <person name="Lipzen A."/>
            <person name="Lundell T."/>
            <person name="Morin E."/>
            <person name="Murat C."/>
            <person name="Sun H."/>
            <person name="Tunlid A."/>
            <person name="Henrissat B."/>
            <person name="Grigoriev I.V."/>
            <person name="Hibbett D.S."/>
            <person name="Martin F."/>
            <person name="Nordberg H.P."/>
            <person name="Cantor M.N."/>
            <person name="Hua S.X."/>
        </authorList>
    </citation>
    <scope>NUCLEOTIDE SEQUENCE [LARGE SCALE GENOMIC DNA]</scope>
    <source>
        <strain evidence="10 11">MAFF 305830</strain>
    </source>
</reference>
<dbReference type="InterPro" id="IPR012308">
    <property type="entry name" value="DNA_ligase_ATP-dep_N"/>
</dbReference>